<evidence type="ECO:0000256" key="1">
    <source>
        <dbReference type="SAM" id="MobiDB-lite"/>
    </source>
</evidence>
<dbReference type="RefSeq" id="WP_225325531.1">
    <property type="nucleotide sequence ID" value="NZ_CP023149.1"/>
</dbReference>
<dbReference type="AlphaFoldDB" id="A0AAE4UFS3"/>
<sequence length="196" mass="21818">MQLERHEVDAFAQILLAAYVGAAADARTFTAEWGSPPTRMDKSHRFRSIAQAQIAQSDQFALHQEYMESGRVQVTDMSTRDSYLIRSKAAIDIEEALSGAEQLVLFEPPRQNRSGHPKLLAYTFERGGMRLWACATKRMVNRQRLVPAGELDHVGFWPFAADSPPDGGGDLKFDQGENDPFDDLGEDLDFGEADGL</sequence>
<evidence type="ECO:0000313" key="3">
    <source>
        <dbReference type="Proteomes" id="UP001187143"/>
    </source>
</evidence>
<dbReference type="EMBL" id="JAWLLD010000050">
    <property type="protein sequence ID" value="MDV7015779.1"/>
    <property type="molecule type" value="Genomic_DNA"/>
</dbReference>
<gene>
    <name evidence="2" type="ORF">R4F53_26275</name>
</gene>
<evidence type="ECO:0000313" key="2">
    <source>
        <dbReference type="EMBL" id="MDV7015779.1"/>
    </source>
</evidence>
<organism evidence="2 3">
    <name type="scientific">Mycobacterium intracellulare</name>
    <dbReference type="NCBI Taxonomy" id="1767"/>
    <lineage>
        <taxon>Bacteria</taxon>
        <taxon>Bacillati</taxon>
        <taxon>Actinomycetota</taxon>
        <taxon>Actinomycetes</taxon>
        <taxon>Mycobacteriales</taxon>
        <taxon>Mycobacteriaceae</taxon>
        <taxon>Mycobacterium</taxon>
        <taxon>Mycobacterium avium complex (MAC)</taxon>
    </lineage>
</organism>
<name>A0AAE4UFS3_MYCIT</name>
<protein>
    <submittedName>
        <fullName evidence="2">Uncharacterized protein</fullName>
    </submittedName>
</protein>
<feature type="compositionally biased region" description="Acidic residues" evidence="1">
    <location>
        <begin position="176"/>
        <end position="196"/>
    </location>
</feature>
<accession>A0AAE4UFS3</accession>
<proteinExistence type="predicted"/>
<comment type="caution">
    <text evidence="2">The sequence shown here is derived from an EMBL/GenBank/DDBJ whole genome shotgun (WGS) entry which is preliminary data.</text>
</comment>
<dbReference type="Proteomes" id="UP001187143">
    <property type="component" value="Unassembled WGS sequence"/>
</dbReference>
<reference evidence="2" key="1">
    <citation type="submission" date="2023-10" db="EMBL/GenBank/DDBJ databases">
        <title>Characterization and genome sequence of Mycobacterium intracellulare ABSURDO, a novel pathogenic isolate with three colony morphotypes that vary in growth and acid-fastness.</title>
        <authorList>
            <person name="Jude B.A."/>
            <person name="Robinson R.T."/>
        </authorList>
    </citation>
    <scope>NUCLEOTIDE SEQUENCE</scope>
    <source>
        <strain evidence="2">ABSURDO Component B</strain>
    </source>
</reference>
<feature type="region of interest" description="Disordered" evidence="1">
    <location>
        <begin position="162"/>
        <end position="196"/>
    </location>
</feature>